<sequence>MSVPESPKRRQLRKALRALTNHVAGLKEHEFDVNQAKAQNIHILPMDLDQQSPSRPTFFASRSPDLLFSPDDSYDHRTPPGFCNLDSIPRKFREPRDGARNILEYFHHYVYACALFSKDWVLNEPWCPVSLGDVPFVNLNDHSSPEFVTSNACQVKDGPYPHLKAMVYNNLDGADDIILRGEVTIALRLIIAQMRRNRFIEHMTAPVLLFSFMGPQQVRLVEAYFNGSSVVVRPSRLFDLRTKNEAVLKELGQWFFGPPIGNTKECP</sequence>
<proteinExistence type="predicted"/>
<name>A0A5N7DK37_9EURO</name>
<dbReference type="RefSeq" id="XP_031944120.1">
    <property type="nucleotide sequence ID" value="XM_032081255.1"/>
</dbReference>
<reference evidence="1 2" key="1">
    <citation type="submission" date="2019-04" db="EMBL/GenBank/DDBJ databases">
        <authorList>
            <consortium name="DOE Joint Genome Institute"/>
            <person name="Mondo S."/>
            <person name="Kjaerbolling I."/>
            <person name="Vesth T."/>
            <person name="Frisvad J.C."/>
            <person name="Nybo J.L."/>
            <person name="Theobald S."/>
            <person name="Kildgaard S."/>
            <person name="Isbrandt T."/>
            <person name="Kuo A."/>
            <person name="Sato A."/>
            <person name="Lyhne E.K."/>
            <person name="Kogle M.E."/>
            <person name="Wiebenga A."/>
            <person name="Kun R.S."/>
            <person name="Lubbers R.J."/>
            <person name="Makela M.R."/>
            <person name="Barry K."/>
            <person name="Chovatia M."/>
            <person name="Clum A."/>
            <person name="Daum C."/>
            <person name="Haridas S."/>
            <person name="He G."/>
            <person name="LaButti K."/>
            <person name="Lipzen A."/>
            <person name="Riley R."/>
            <person name="Salamov A."/>
            <person name="Simmons B.A."/>
            <person name="Magnuson J.K."/>
            <person name="Henrissat B."/>
            <person name="Mortensen U.H."/>
            <person name="Larsen T.O."/>
            <person name="Devries R.P."/>
            <person name="Grigoriev I.V."/>
            <person name="Machida M."/>
            <person name="Baker S.E."/>
            <person name="Andersen M.R."/>
            <person name="Cantor M.N."/>
            <person name="Hua S.X."/>
        </authorList>
    </citation>
    <scope>NUCLEOTIDE SEQUENCE [LARGE SCALE GENOMIC DNA]</scope>
    <source>
        <strain evidence="1 2">CBS 119388</strain>
    </source>
</reference>
<accession>A0A5N7DK37</accession>
<organism evidence="1 2">
    <name type="scientific">Aspergillus pseudonomiae</name>
    <dbReference type="NCBI Taxonomy" id="1506151"/>
    <lineage>
        <taxon>Eukaryota</taxon>
        <taxon>Fungi</taxon>
        <taxon>Dikarya</taxon>
        <taxon>Ascomycota</taxon>
        <taxon>Pezizomycotina</taxon>
        <taxon>Eurotiomycetes</taxon>
        <taxon>Eurotiomycetidae</taxon>
        <taxon>Eurotiales</taxon>
        <taxon>Aspergillaceae</taxon>
        <taxon>Aspergillus</taxon>
        <taxon>Aspergillus subgen. Circumdati</taxon>
    </lineage>
</organism>
<keyword evidence="2" id="KW-1185">Reference proteome</keyword>
<evidence type="ECO:0000313" key="1">
    <source>
        <dbReference type="EMBL" id="KAE8406801.1"/>
    </source>
</evidence>
<protein>
    <submittedName>
        <fullName evidence="1">Uncharacterized protein</fullName>
    </submittedName>
</protein>
<dbReference type="AlphaFoldDB" id="A0A5N7DK37"/>
<evidence type="ECO:0000313" key="2">
    <source>
        <dbReference type="Proteomes" id="UP000325579"/>
    </source>
</evidence>
<dbReference type="GeneID" id="43665946"/>
<dbReference type="OrthoDB" id="4177740at2759"/>
<dbReference type="EMBL" id="ML736751">
    <property type="protein sequence ID" value="KAE8406801.1"/>
    <property type="molecule type" value="Genomic_DNA"/>
</dbReference>
<gene>
    <name evidence="1" type="ORF">BDV37DRAFT_242029</name>
</gene>
<dbReference type="Proteomes" id="UP000325579">
    <property type="component" value="Unassembled WGS sequence"/>
</dbReference>